<evidence type="ECO:0000313" key="2">
    <source>
        <dbReference type="EMBL" id="QNT94916.1"/>
    </source>
</evidence>
<dbReference type="EMBL" id="CP051006">
    <property type="protein sequence ID" value="QNT94916.1"/>
    <property type="molecule type" value="Genomic_DNA"/>
</dbReference>
<dbReference type="GeneID" id="91464194"/>
<dbReference type="InterPro" id="IPR014721">
    <property type="entry name" value="Ribsml_uS5_D2-typ_fold_subgr"/>
</dbReference>
<dbReference type="SUPFAM" id="SSF54211">
    <property type="entry name" value="Ribosomal protein S5 domain 2-like"/>
    <property type="match status" value="1"/>
</dbReference>
<evidence type="ECO:0000313" key="3">
    <source>
        <dbReference type="Proteomes" id="UP000516422"/>
    </source>
</evidence>
<dbReference type="InterPro" id="IPR020568">
    <property type="entry name" value="Ribosomal_Su5_D2-typ_SF"/>
</dbReference>
<feature type="compositionally biased region" description="Polar residues" evidence="1">
    <location>
        <begin position="11"/>
        <end position="21"/>
    </location>
</feature>
<evidence type="ECO:0000256" key="1">
    <source>
        <dbReference type="SAM" id="MobiDB-lite"/>
    </source>
</evidence>
<sequence length="408" mass="43783">MSYEPRMTDRQPPSYTPSESITGIPARPPVLATDHSAHTTRTDSTTAALSHAANNALDNAARARTVLHRRTLEYVARLIREALPDATTITADTEACELHEVRDGNGKTLFHTDDRYLSTSPLTDSYADDIDHLLAEAFPFGGLLAAGWEVAAEGEPYRSVTLPTVDVTGRRTAATSFPTPRGMASIRAEYHRGATAAIQITDNPASPFVRETRDQARETRDRIRAAIVNSDLGWEPGAMDIAAEWPALRFGSASDLAFACTALAAAGAFDPAALNGVVLIGELGLDGRVRYVEDVTALIRTAQTAGYRKFIVAADDFDEASQNEDVTVVGANNLAAAVDFLEEMHADTTTPADEARPHGTPGEDAGPCAQCEKPLIWDGTGNRLHDEWGEYICTGPKTASSNVHVLAK</sequence>
<accession>A0A7H1Q3N6</accession>
<dbReference type="KEGG" id="sgf:HEP81_04643"/>
<dbReference type="Pfam" id="PF13541">
    <property type="entry name" value="ChlI"/>
    <property type="match status" value="1"/>
</dbReference>
<organism evidence="2 3">
    <name type="scientific">Streptomyces griseofuscus</name>
    <dbReference type="NCBI Taxonomy" id="146922"/>
    <lineage>
        <taxon>Bacteria</taxon>
        <taxon>Bacillati</taxon>
        <taxon>Actinomycetota</taxon>
        <taxon>Actinomycetes</taxon>
        <taxon>Kitasatosporales</taxon>
        <taxon>Streptomycetaceae</taxon>
        <taxon>Streptomyces</taxon>
    </lineage>
</organism>
<feature type="region of interest" description="Disordered" evidence="1">
    <location>
        <begin position="1"/>
        <end position="44"/>
    </location>
</feature>
<dbReference type="AlphaFoldDB" id="A0A7H1Q3N6"/>
<feature type="region of interest" description="Disordered" evidence="1">
    <location>
        <begin position="348"/>
        <end position="369"/>
    </location>
</feature>
<protein>
    <submittedName>
        <fullName evidence="2">Subunit ChlI of Mg-chelatase</fullName>
    </submittedName>
</protein>
<reference evidence="2 3" key="1">
    <citation type="submission" date="2020-04" db="EMBL/GenBank/DDBJ databases">
        <title>Characterization and engineering of Streptomyces griseofuscus DSM40191 as a potential heterologous host for expression of BGCs.</title>
        <authorList>
            <person name="Gren T."/>
            <person name="Whitford C.M."/>
            <person name="Mohite O.S."/>
            <person name="Joergensen T.S."/>
            <person name="Nielsen J.B."/>
            <person name="Lee S.Y."/>
            <person name="Weber T."/>
        </authorList>
    </citation>
    <scope>NUCLEOTIDE SEQUENCE [LARGE SCALE GENOMIC DNA]</scope>
    <source>
        <strain evidence="2 3">DSM 40191</strain>
    </source>
</reference>
<dbReference type="Proteomes" id="UP000516422">
    <property type="component" value="Chromosome"/>
</dbReference>
<gene>
    <name evidence="2" type="ORF">HEP81_04643</name>
</gene>
<dbReference type="Gene3D" id="3.30.230.10">
    <property type="match status" value="1"/>
</dbReference>
<dbReference type="RefSeq" id="WP_037653634.1">
    <property type="nucleotide sequence ID" value="NZ_CP051006.1"/>
</dbReference>
<proteinExistence type="predicted"/>
<name>A0A7H1Q3N6_9ACTN</name>